<dbReference type="InterPro" id="IPR021055">
    <property type="entry name" value="T4BSS_IcmL/DotI"/>
</dbReference>
<accession>A0A0A2SQC1</accession>
<feature type="signal peptide" evidence="1">
    <location>
        <begin position="1"/>
        <end position="22"/>
    </location>
</feature>
<keyword evidence="3" id="KW-1185">Reference proteome</keyword>
<proteinExistence type="predicted"/>
<dbReference type="RefSeq" id="WP_035890336.1">
    <property type="nucleotide sequence ID" value="NZ_JNCF01000033.1"/>
</dbReference>
<comment type="caution">
    <text evidence="2">The sequence shown here is derived from an EMBL/GenBank/DDBJ whole genome shotgun (WGS) entry which is preliminary data.</text>
</comment>
<organism evidence="2 3">
    <name type="scientific">Legionella norrlandica</name>
    <dbReference type="NCBI Taxonomy" id="1498499"/>
    <lineage>
        <taxon>Bacteria</taxon>
        <taxon>Pseudomonadati</taxon>
        <taxon>Pseudomonadota</taxon>
        <taxon>Gammaproteobacteria</taxon>
        <taxon>Legionellales</taxon>
        <taxon>Legionellaceae</taxon>
        <taxon>Legionella</taxon>
    </lineage>
</organism>
<feature type="chain" id="PRO_5001993184" evidence="1">
    <location>
        <begin position="23"/>
        <end position="176"/>
    </location>
</feature>
<reference evidence="2 3" key="1">
    <citation type="submission" date="2014-05" db="EMBL/GenBank/DDBJ databases">
        <authorList>
            <person name="Rizzardi K."/>
            <person name="Winiecka-Krusnell J."/>
            <person name="Ramliden M."/>
            <person name="Alm E."/>
            <person name="Andersson S."/>
            <person name="Byfors S."/>
        </authorList>
    </citation>
    <scope>NUCLEOTIDE SEQUENCE [LARGE SCALE GENOMIC DNA]</scope>
    <source>
        <strain evidence="2 3">LEGN</strain>
    </source>
</reference>
<dbReference type="AlphaFoldDB" id="A0A0A2SQC1"/>
<dbReference type="CDD" id="cd16385">
    <property type="entry name" value="IcmL"/>
    <property type="match status" value="1"/>
</dbReference>
<gene>
    <name evidence="2" type="ORF">EP47_09890</name>
</gene>
<sequence>MNKTLIFVLGVFISLASQLVFAGPDRAQLAVWANEAIIATYTFDYKNYIQQQKEIAKYFTADAWIAYSKALNASKLPEAVQKNAYYVDAVATEPPKLITLDPTHWQAIMPILVVYQNPQYQQKQNLKVVLGFTQASPGQGVRGFSITSFQSTVISPPCQCKNENSLKSTSQGNAKQ</sequence>
<evidence type="ECO:0000256" key="1">
    <source>
        <dbReference type="SAM" id="SignalP"/>
    </source>
</evidence>
<dbReference type="Proteomes" id="UP000054422">
    <property type="component" value="Unassembled WGS sequence"/>
</dbReference>
<keyword evidence="1" id="KW-0732">Signal</keyword>
<dbReference type="EMBL" id="JNCF01000033">
    <property type="protein sequence ID" value="KGP62932.1"/>
    <property type="molecule type" value="Genomic_DNA"/>
</dbReference>
<dbReference type="Pfam" id="PF11393">
    <property type="entry name" value="T4BSS_DotI_IcmL"/>
    <property type="match status" value="1"/>
</dbReference>
<dbReference type="OrthoDB" id="5641224at2"/>
<evidence type="ECO:0000313" key="2">
    <source>
        <dbReference type="EMBL" id="KGP62932.1"/>
    </source>
</evidence>
<name>A0A0A2SQC1_9GAMM</name>
<protein>
    <submittedName>
        <fullName evidence="2">Type IV secretion protein IcmL</fullName>
    </submittedName>
</protein>
<evidence type="ECO:0000313" key="3">
    <source>
        <dbReference type="Proteomes" id="UP000054422"/>
    </source>
</evidence>